<evidence type="ECO:0000313" key="1">
    <source>
        <dbReference type="EMBL" id="KAJ2989678.1"/>
    </source>
</evidence>
<dbReference type="Proteomes" id="UP001143856">
    <property type="component" value="Unassembled WGS sequence"/>
</dbReference>
<gene>
    <name evidence="1" type="ORF">NUW58_g3346</name>
</gene>
<accession>A0ACC1PCQ5</accession>
<proteinExistence type="predicted"/>
<reference evidence="1" key="1">
    <citation type="submission" date="2022-10" db="EMBL/GenBank/DDBJ databases">
        <title>Genome Sequence of Xylaria curta.</title>
        <authorList>
            <person name="Buettner E."/>
        </authorList>
    </citation>
    <scope>NUCLEOTIDE SEQUENCE</scope>
    <source>
        <strain evidence="1">Babe10</strain>
    </source>
</reference>
<comment type="caution">
    <text evidence="1">The sequence shown here is derived from an EMBL/GenBank/DDBJ whole genome shotgun (WGS) entry which is preliminary data.</text>
</comment>
<organism evidence="1 2">
    <name type="scientific">Xylaria curta</name>
    <dbReference type="NCBI Taxonomy" id="42375"/>
    <lineage>
        <taxon>Eukaryota</taxon>
        <taxon>Fungi</taxon>
        <taxon>Dikarya</taxon>
        <taxon>Ascomycota</taxon>
        <taxon>Pezizomycotina</taxon>
        <taxon>Sordariomycetes</taxon>
        <taxon>Xylariomycetidae</taxon>
        <taxon>Xylariales</taxon>
        <taxon>Xylariaceae</taxon>
        <taxon>Xylaria</taxon>
    </lineage>
</organism>
<keyword evidence="2" id="KW-1185">Reference proteome</keyword>
<sequence>MKLIVAGATGFVGREIIRQSLSHPKITTVVALARSHVAVPEPLTAGSDSSKLKSVVIKDYEVYPDEAKKEFAGANACIWTVAITPSKSKTYDFEEVRRICQTSAIAGLRSMHEAGTATPFRFLYMSGAAAERDPNKTPKFMPEYSLMRGEAENQLLALARELGGIEVAAAKPGIITASGQFTRSVMGAMVRLISGIPSIDVVDLVAAMIDQVVEGFEKEPLMPEDLIKIAGTIPRAM</sequence>
<name>A0ACC1PCQ5_9PEZI</name>
<dbReference type="EMBL" id="JAPDGR010000503">
    <property type="protein sequence ID" value="KAJ2989678.1"/>
    <property type="molecule type" value="Genomic_DNA"/>
</dbReference>
<protein>
    <submittedName>
        <fullName evidence="1">Uncharacterized protein</fullName>
    </submittedName>
</protein>
<evidence type="ECO:0000313" key="2">
    <source>
        <dbReference type="Proteomes" id="UP001143856"/>
    </source>
</evidence>